<evidence type="ECO:0000256" key="1">
    <source>
        <dbReference type="ARBA" id="ARBA00008760"/>
    </source>
</evidence>
<dbReference type="SUPFAM" id="SSF143800">
    <property type="entry name" value="L28p-like"/>
    <property type="match status" value="1"/>
</dbReference>
<dbReference type="EMBL" id="JACBNQ010000009">
    <property type="protein sequence ID" value="NYB74446.1"/>
    <property type="molecule type" value="Genomic_DNA"/>
</dbReference>
<dbReference type="GO" id="GO:0005840">
    <property type="term" value="C:ribosome"/>
    <property type="evidence" value="ECO:0007669"/>
    <property type="project" value="UniProtKB-KW"/>
</dbReference>
<protein>
    <recommendedName>
        <fullName evidence="4 5">Large ribosomal subunit protein bL28</fullName>
    </recommendedName>
</protein>
<evidence type="ECO:0000313" key="7">
    <source>
        <dbReference type="Proteomes" id="UP000611629"/>
    </source>
</evidence>
<dbReference type="GO" id="GO:0006412">
    <property type="term" value="P:translation"/>
    <property type="evidence" value="ECO:0007669"/>
    <property type="project" value="UniProtKB-UniRule"/>
</dbReference>
<dbReference type="NCBIfam" id="TIGR00009">
    <property type="entry name" value="L28"/>
    <property type="match status" value="1"/>
</dbReference>
<dbReference type="Gene3D" id="2.30.170.40">
    <property type="entry name" value="Ribosomal protein L28/L24"/>
    <property type="match status" value="1"/>
</dbReference>
<dbReference type="Proteomes" id="UP000611629">
    <property type="component" value="Unassembled WGS sequence"/>
</dbReference>
<dbReference type="Pfam" id="PF00830">
    <property type="entry name" value="Ribosomal_L28"/>
    <property type="match status" value="1"/>
</dbReference>
<comment type="caution">
    <text evidence="6">The sequence shown here is derived from an EMBL/GenBank/DDBJ whole genome shotgun (WGS) entry which is preliminary data.</text>
</comment>
<evidence type="ECO:0000256" key="2">
    <source>
        <dbReference type="ARBA" id="ARBA00022980"/>
    </source>
</evidence>
<dbReference type="HAMAP" id="MF_00373">
    <property type="entry name" value="Ribosomal_bL28"/>
    <property type="match status" value="1"/>
</dbReference>
<evidence type="ECO:0000256" key="4">
    <source>
        <dbReference type="ARBA" id="ARBA00035174"/>
    </source>
</evidence>
<dbReference type="GO" id="GO:0003735">
    <property type="term" value="F:structural constituent of ribosome"/>
    <property type="evidence" value="ECO:0007669"/>
    <property type="project" value="InterPro"/>
</dbReference>
<keyword evidence="7" id="KW-1185">Reference proteome</keyword>
<dbReference type="AlphaFoldDB" id="A0A974BKB3"/>
<proteinExistence type="inferred from homology"/>
<sequence length="63" mass="7065">MANYCEVCGKGAISGNSITHSDKKIKRTWKPNVRKINVVENGISVRKTVCTRCMRSNKVQRAV</sequence>
<evidence type="ECO:0000256" key="5">
    <source>
        <dbReference type="HAMAP-Rule" id="MF_00373"/>
    </source>
</evidence>
<dbReference type="PANTHER" id="PTHR39080">
    <property type="entry name" value="50S RIBOSOMAL PROTEIN L28"/>
    <property type="match status" value="1"/>
</dbReference>
<gene>
    <name evidence="5" type="primary">rpmB</name>
    <name evidence="6" type="ORF">HZF24_09895</name>
</gene>
<dbReference type="InterPro" id="IPR026569">
    <property type="entry name" value="Ribosomal_bL28"/>
</dbReference>
<keyword evidence="3 5" id="KW-0687">Ribonucleoprotein</keyword>
<evidence type="ECO:0000313" key="6">
    <source>
        <dbReference type="EMBL" id="NYB74446.1"/>
    </source>
</evidence>
<comment type="similarity">
    <text evidence="1 5">Belongs to the bacterial ribosomal protein bL28 family.</text>
</comment>
<evidence type="ECO:0000256" key="3">
    <source>
        <dbReference type="ARBA" id="ARBA00023274"/>
    </source>
</evidence>
<dbReference type="InterPro" id="IPR050096">
    <property type="entry name" value="Bacterial_rp_bL28"/>
</dbReference>
<dbReference type="PANTHER" id="PTHR39080:SF1">
    <property type="entry name" value="LARGE RIBOSOMAL SUBUNIT PROTEIN BL28A"/>
    <property type="match status" value="1"/>
</dbReference>
<name>A0A974BKB3_SEDHY</name>
<dbReference type="InterPro" id="IPR001383">
    <property type="entry name" value="Ribosomal_bL28_bact-type"/>
</dbReference>
<keyword evidence="2 5" id="KW-0689">Ribosomal protein</keyword>
<dbReference type="InterPro" id="IPR034704">
    <property type="entry name" value="Ribosomal_bL28/bL31-like_sf"/>
</dbReference>
<dbReference type="RefSeq" id="WP_179238136.1">
    <property type="nucleotide sequence ID" value="NZ_JACBNQ010000009.1"/>
</dbReference>
<dbReference type="InterPro" id="IPR037147">
    <property type="entry name" value="Ribosomal_bL28_sf"/>
</dbReference>
<accession>A0A974BKB3</accession>
<organism evidence="6 7">
    <name type="scientific">Sedimentibacter hydroxybenzoicus DSM 7310</name>
    <dbReference type="NCBI Taxonomy" id="1123245"/>
    <lineage>
        <taxon>Bacteria</taxon>
        <taxon>Bacillati</taxon>
        <taxon>Bacillota</taxon>
        <taxon>Tissierellia</taxon>
        <taxon>Sedimentibacter</taxon>
    </lineage>
</organism>
<dbReference type="GO" id="GO:1990904">
    <property type="term" value="C:ribonucleoprotein complex"/>
    <property type="evidence" value="ECO:0007669"/>
    <property type="project" value="UniProtKB-KW"/>
</dbReference>
<reference evidence="6" key="1">
    <citation type="submission" date="2020-07" db="EMBL/GenBank/DDBJ databases">
        <title>Genomic analysis of a strain of Sedimentibacter Hydroxybenzoicus DSM7310.</title>
        <authorList>
            <person name="Ma S."/>
        </authorList>
    </citation>
    <scope>NUCLEOTIDE SEQUENCE</scope>
    <source>
        <strain evidence="6">DSM 7310</strain>
    </source>
</reference>